<comment type="caution">
    <text evidence="1">The sequence shown here is derived from an EMBL/GenBank/DDBJ whole genome shotgun (WGS) entry which is preliminary data.</text>
</comment>
<accession>A0ABS1LYX5</accession>
<dbReference type="RefSeq" id="WP_202018710.1">
    <property type="nucleotide sequence ID" value="NZ_JAEHNR010000127.1"/>
</dbReference>
<keyword evidence="1" id="KW-0808">Transferase</keyword>
<name>A0ABS1LYX5_9LACO</name>
<dbReference type="InterPro" id="IPR029063">
    <property type="entry name" value="SAM-dependent_MTases_sf"/>
</dbReference>
<dbReference type="PRINTS" id="PR00507">
    <property type="entry name" value="N12N6MTFRASE"/>
</dbReference>
<keyword evidence="1" id="KW-0489">Methyltransferase</keyword>
<keyword evidence="2" id="KW-1185">Reference proteome</keyword>
<dbReference type="EMBL" id="JAEHNR010000127">
    <property type="protein sequence ID" value="MBL1072744.1"/>
    <property type="molecule type" value="Genomic_DNA"/>
</dbReference>
<reference evidence="1 2" key="1">
    <citation type="journal article" date="2021" name="Microorganisms">
        <title>Dual Inhibition of Salmonella enterica and Clostridium perfringens by New Probiotic Candidates Isolated from Chicken Intestinal Mucosa.</title>
        <authorList>
            <person name="Lone A."/>
            <person name="Mottawea W."/>
            <person name="Ait Chait Y."/>
            <person name="Hammami R."/>
        </authorList>
    </citation>
    <scope>NUCLEOTIDE SEQUENCE [LARGE SCALE GENOMIC DNA]</scope>
    <source>
        <strain evidence="1 2">A12</strain>
    </source>
</reference>
<protein>
    <submittedName>
        <fullName evidence="1">DNA methyltransferase</fullName>
    </submittedName>
</protein>
<evidence type="ECO:0000313" key="1">
    <source>
        <dbReference type="EMBL" id="MBL1072744.1"/>
    </source>
</evidence>
<organism evidence="1 2">
    <name type="scientific">Lactobacillus kitasatonis</name>
    <dbReference type="NCBI Taxonomy" id="237446"/>
    <lineage>
        <taxon>Bacteria</taxon>
        <taxon>Bacillati</taxon>
        <taxon>Bacillota</taxon>
        <taxon>Bacilli</taxon>
        <taxon>Lactobacillales</taxon>
        <taxon>Lactobacillaceae</taxon>
        <taxon>Lactobacillus</taxon>
    </lineage>
</organism>
<dbReference type="Proteomes" id="UP000640912">
    <property type="component" value="Unassembled WGS sequence"/>
</dbReference>
<proteinExistence type="predicted"/>
<gene>
    <name evidence="1" type="ORF">JEM47_09960</name>
</gene>
<evidence type="ECO:0000313" key="2">
    <source>
        <dbReference type="Proteomes" id="UP000640912"/>
    </source>
</evidence>
<dbReference type="GO" id="GO:0008168">
    <property type="term" value="F:methyltransferase activity"/>
    <property type="evidence" value="ECO:0007669"/>
    <property type="project" value="UniProtKB-KW"/>
</dbReference>
<sequence length="229" mass="26056">MSEKIIKSVDRVKDIGEVFTPQKAVNFMLDQPEIKEKVESLTATFLEPSAGEGAFLVEILRRKLNYAQKQNVSVKEMQNNFLLALSSLYGIELMEDNVEMLVINMVNTFRDVYFNTFSHEDQNQKVLSSANVIISANMAQGNALTRKTATGEPIIFSEWKPIGKTKVQRIEYTFDAIVEGEGPVGTVQNQYEQLDLFAAEDFDDEAEEEEAKHYLPVKWEDIYKQLVEG</sequence>
<dbReference type="SUPFAM" id="SSF53335">
    <property type="entry name" value="S-adenosyl-L-methionine-dependent methyltransferases"/>
    <property type="match status" value="1"/>
</dbReference>
<dbReference type="Gene3D" id="3.40.50.150">
    <property type="entry name" value="Vaccinia Virus protein VP39"/>
    <property type="match status" value="1"/>
</dbReference>
<dbReference type="GO" id="GO:0032259">
    <property type="term" value="P:methylation"/>
    <property type="evidence" value="ECO:0007669"/>
    <property type="project" value="UniProtKB-KW"/>
</dbReference>